<dbReference type="CDD" id="cd15482">
    <property type="entry name" value="Sialidase_non-viral"/>
    <property type="match status" value="1"/>
</dbReference>
<proteinExistence type="predicted"/>
<organism evidence="1 2">
    <name type="scientific">Pseudomonas phage phiR18</name>
    <dbReference type="NCBI Taxonomy" id="1752027"/>
    <lineage>
        <taxon>Viruses</taxon>
        <taxon>Duplodnaviria</taxon>
        <taxon>Heunggongvirae</taxon>
        <taxon>Uroviricota</taxon>
        <taxon>Caudoviricetes</taxon>
        <taxon>Kochitakasuvirus</taxon>
        <taxon>Kochitakasuvirus R18</taxon>
    </lineage>
</organism>
<dbReference type="Proteomes" id="UP000221614">
    <property type="component" value="Segment"/>
</dbReference>
<dbReference type="GeneID" id="40080279"/>
<dbReference type="InterPro" id="IPR015943">
    <property type="entry name" value="WD40/YVTN_repeat-like_dom_sf"/>
</dbReference>
<keyword evidence="2" id="KW-1185">Reference proteome</keyword>
<sequence length="390" mass="42448">MAVTPELVYDGVGFVSNLVTDGNQRMLVLVGRTQFSLNVLYSNDAGLTWNSTGLPPAINPGDLAQIDGSLTDGHLTLTSSGYTPGGQYVSYLFCSDDAGMSWTEVAMPSGYRNFVTAGYDITMGYYWFVVEMQSSPWNRAIYRTQDLVNLELIQMLPGNQEGFTIQTFYNNKEGALSWAGRNAWNSSNGGNLLTGGIVGSSILTHVEYPIVPATTYFYDSLVICKPAYPNDGQIYLGIDTSTYEIAVNAQQPNPAPAAYFDGEVGIVSARITNDGSNFFDSYFARIGGTWQQTSPVPTNQQPVAFVKGLDDLIYVLGNNGILSSTVIGATFTQEYTGFPSSGILSPLMGKVQDGLCVLFDNGQIYRVPLLPPEPPVVGKFWTDIEYCEEF</sequence>
<dbReference type="SUPFAM" id="SSF50939">
    <property type="entry name" value="Sialidases"/>
    <property type="match status" value="1"/>
</dbReference>
<dbReference type="InterPro" id="IPR036278">
    <property type="entry name" value="Sialidase_sf"/>
</dbReference>
<accession>A0A0S3UG02</accession>
<protein>
    <submittedName>
        <fullName evidence="1">Uncharacterized protein</fullName>
    </submittedName>
</protein>
<dbReference type="Gene3D" id="2.130.10.10">
    <property type="entry name" value="YVTN repeat-like/Quinoprotein amine dehydrogenase"/>
    <property type="match status" value="2"/>
</dbReference>
<dbReference type="KEGG" id="vg:40080279"/>
<dbReference type="EMBL" id="LC102729">
    <property type="protein sequence ID" value="BAU16413.1"/>
    <property type="molecule type" value="Genomic_DNA"/>
</dbReference>
<evidence type="ECO:0000313" key="1">
    <source>
        <dbReference type="EMBL" id="BAU16413.1"/>
    </source>
</evidence>
<reference evidence="1" key="1">
    <citation type="journal article" date="2016" name="Genome Announc.">
        <title>Complete Genome Sequences of Broad-Host-Range Pseudomonas aeruginosa Bacteriophages phiR18 and phiS12-1.</title>
        <authorList>
            <person name="Furusawa T."/>
            <person name="Iwano H."/>
            <person name="Higuchi H."/>
            <person name="Usui M."/>
            <person name="Maruyama F."/>
            <person name="Nakagawa I."/>
            <person name="Yokota H."/>
            <person name="Tamura Y."/>
        </authorList>
    </citation>
    <scope>NUCLEOTIDE SEQUENCE [LARGE SCALE GENOMIC DNA]</scope>
</reference>
<dbReference type="RefSeq" id="YP_009604385.1">
    <property type="nucleotide sequence ID" value="NC_041964.1"/>
</dbReference>
<name>A0A0S3UG02_9CAUD</name>
<evidence type="ECO:0000313" key="2">
    <source>
        <dbReference type="Proteomes" id="UP000221614"/>
    </source>
</evidence>